<gene>
    <name evidence="2" type="ORF">GCM10009007_21170</name>
</gene>
<organism evidence="2 3">
    <name type="scientific">Formosimonas limnophila</name>
    <dbReference type="NCBI Taxonomy" id="1384487"/>
    <lineage>
        <taxon>Bacteria</taxon>
        <taxon>Pseudomonadati</taxon>
        <taxon>Pseudomonadota</taxon>
        <taxon>Betaproteobacteria</taxon>
        <taxon>Burkholderiales</taxon>
        <taxon>Burkholderiaceae</taxon>
        <taxon>Formosimonas</taxon>
    </lineage>
</organism>
<keyword evidence="1" id="KW-0732">Signal</keyword>
<name>A0A8J3G035_9BURK</name>
<proteinExistence type="predicted"/>
<feature type="signal peptide" evidence="1">
    <location>
        <begin position="1"/>
        <end position="25"/>
    </location>
</feature>
<evidence type="ECO:0000256" key="1">
    <source>
        <dbReference type="SAM" id="SignalP"/>
    </source>
</evidence>
<keyword evidence="3" id="KW-1185">Reference proteome</keyword>
<dbReference type="EMBL" id="BMZG01000037">
    <property type="protein sequence ID" value="GHA80418.1"/>
    <property type="molecule type" value="Genomic_DNA"/>
</dbReference>
<reference evidence="2" key="1">
    <citation type="journal article" date="2014" name="Int. J. Syst. Evol. Microbiol.">
        <title>Complete genome sequence of Corynebacterium casei LMG S-19264T (=DSM 44701T), isolated from a smear-ripened cheese.</title>
        <authorList>
            <consortium name="US DOE Joint Genome Institute (JGI-PGF)"/>
            <person name="Walter F."/>
            <person name="Albersmeier A."/>
            <person name="Kalinowski J."/>
            <person name="Ruckert C."/>
        </authorList>
    </citation>
    <scope>NUCLEOTIDE SEQUENCE</scope>
    <source>
        <strain evidence="2">KCTC 32501</strain>
    </source>
</reference>
<dbReference type="RefSeq" id="WP_189493963.1">
    <property type="nucleotide sequence ID" value="NZ_BMZG01000037.1"/>
</dbReference>
<accession>A0A8J3G035</accession>
<protein>
    <recommendedName>
        <fullName evidence="4">Outer membrane protein beta-barrel domain-containing protein</fullName>
    </recommendedName>
</protein>
<dbReference type="Proteomes" id="UP000614287">
    <property type="component" value="Unassembled WGS sequence"/>
</dbReference>
<comment type="caution">
    <text evidence="2">The sequence shown here is derived from an EMBL/GenBank/DDBJ whole genome shotgun (WGS) entry which is preliminary data.</text>
</comment>
<evidence type="ECO:0000313" key="3">
    <source>
        <dbReference type="Proteomes" id="UP000614287"/>
    </source>
</evidence>
<evidence type="ECO:0000313" key="2">
    <source>
        <dbReference type="EMBL" id="GHA80418.1"/>
    </source>
</evidence>
<feature type="chain" id="PRO_5035284201" description="Outer membrane protein beta-barrel domain-containing protein" evidence="1">
    <location>
        <begin position="26"/>
        <end position="315"/>
    </location>
</feature>
<reference evidence="2" key="2">
    <citation type="submission" date="2020-09" db="EMBL/GenBank/DDBJ databases">
        <authorList>
            <person name="Sun Q."/>
            <person name="Kim S."/>
        </authorList>
    </citation>
    <scope>NUCLEOTIDE SEQUENCE</scope>
    <source>
        <strain evidence="2">KCTC 32501</strain>
    </source>
</reference>
<evidence type="ECO:0008006" key="4">
    <source>
        <dbReference type="Google" id="ProtNLM"/>
    </source>
</evidence>
<sequence>MTTIARTKRTLLALALVCPLLTINAKESATPADVPESIIPSGVLESIVEPIKLNTTSFNNAIDATDMLDSATSSDSWKFKVSPYIWGPTLNGDLKREMPLGSYRTAHVKMAPNDYLSALDFAMMFSAEARKGRWGVSTDFIYLNASTDTNSVRSVTGSIGESLTLSKTTKSDIKSLIWQFDGFYSIMRKPSVTMDVLFGFRNLNLNSSLDWGVSGSLERLKPSGKLSVRENLLDAIVGIRGQVNIRDSKWFVPYYLDVGTGSSSATWQVSTGIGYATNWGDVKMTYRHLYYDQTRNKTLQKFNFSGPMLSATIKF</sequence>
<dbReference type="AlphaFoldDB" id="A0A8J3G035"/>